<dbReference type="Proteomes" id="UP000501690">
    <property type="component" value="Linkage Group LG10"/>
</dbReference>
<keyword evidence="2" id="KW-1185">Reference proteome</keyword>
<sequence length="125" mass="13308">MLTLTAAENTKPPCLIPLMVAPPSKRSPIAAVGVRAYINHHGAPSCRLLCAFRGHHHDSTTFANLHLTEATSNHQQAPYQCAPAPATSTIRATPLQFRNADPPPFFKNSRGISLFGVSAATAAIL</sequence>
<evidence type="ECO:0000313" key="1">
    <source>
        <dbReference type="EMBL" id="QCE11096.1"/>
    </source>
</evidence>
<organism evidence="1 2">
    <name type="scientific">Vigna unguiculata</name>
    <name type="common">Cowpea</name>
    <dbReference type="NCBI Taxonomy" id="3917"/>
    <lineage>
        <taxon>Eukaryota</taxon>
        <taxon>Viridiplantae</taxon>
        <taxon>Streptophyta</taxon>
        <taxon>Embryophyta</taxon>
        <taxon>Tracheophyta</taxon>
        <taxon>Spermatophyta</taxon>
        <taxon>Magnoliopsida</taxon>
        <taxon>eudicotyledons</taxon>
        <taxon>Gunneridae</taxon>
        <taxon>Pentapetalae</taxon>
        <taxon>rosids</taxon>
        <taxon>fabids</taxon>
        <taxon>Fabales</taxon>
        <taxon>Fabaceae</taxon>
        <taxon>Papilionoideae</taxon>
        <taxon>50 kb inversion clade</taxon>
        <taxon>NPAAA clade</taxon>
        <taxon>indigoferoid/millettioid clade</taxon>
        <taxon>Phaseoleae</taxon>
        <taxon>Vigna</taxon>
    </lineage>
</organism>
<protein>
    <submittedName>
        <fullName evidence="1">Uncharacterized protein</fullName>
    </submittedName>
</protein>
<dbReference type="AlphaFoldDB" id="A0A4D6NBN3"/>
<evidence type="ECO:0000313" key="2">
    <source>
        <dbReference type="Proteomes" id="UP000501690"/>
    </source>
</evidence>
<gene>
    <name evidence="1" type="ORF">DEO72_LG10g2329</name>
</gene>
<name>A0A4D6NBN3_VIGUN</name>
<dbReference type="EMBL" id="CP039354">
    <property type="protein sequence ID" value="QCE11096.1"/>
    <property type="molecule type" value="Genomic_DNA"/>
</dbReference>
<accession>A0A4D6NBN3</accession>
<reference evidence="1 2" key="1">
    <citation type="submission" date="2019-04" db="EMBL/GenBank/DDBJ databases">
        <title>An improved genome assembly and genetic linkage map for asparagus bean, Vigna unguiculata ssp. sesquipedialis.</title>
        <authorList>
            <person name="Xia Q."/>
            <person name="Zhang R."/>
            <person name="Dong Y."/>
        </authorList>
    </citation>
    <scope>NUCLEOTIDE SEQUENCE [LARGE SCALE GENOMIC DNA]</scope>
    <source>
        <tissue evidence="1">Leaf</tissue>
    </source>
</reference>
<proteinExistence type="predicted"/>